<gene>
    <name evidence="1" type="ORF">CCAX7_009950</name>
</gene>
<dbReference type="InterPro" id="IPR041698">
    <property type="entry name" value="Methyltransf_25"/>
</dbReference>
<dbReference type="KEGG" id="ccot:CCAX7_009950"/>
<sequence>MRKKDIHFGAAYGYVYPLAETAIGMSDACLAIVKGLPETMNQEQLLALYNKAYSGSYDEKFLMSDTTRSDTAHELKVLARLLEGSPAWLDVACGTGFFLSRFPGVERAGLDLSPDMLRLAREANPGVTFYERSYLDPAPEWRDRWDLVSCMWYAYGYVSSMSELETLAANLALWTAPTGRCFVPLADPRLLSGVNLPFQVQSVLPGEISVTGILWSYTEESGKSVHAHMIAPQVEWMEALFGRYFRTIELETYPAAFPGWGQRRALIASAKRE</sequence>
<dbReference type="CDD" id="cd02440">
    <property type="entry name" value="AdoMet_MTases"/>
    <property type="match status" value="1"/>
</dbReference>
<organism evidence="1 2">
    <name type="scientific">Capsulimonas corticalis</name>
    <dbReference type="NCBI Taxonomy" id="2219043"/>
    <lineage>
        <taxon>Bacteria</taxon>
        <taxon>Bacillati</taxon>
        <taxon>Armatimonadota</taxon>
        <taxon>Armatimonadia</taxon>
        <taxon>Capsulimonadales</taxon>
        <taxon>Capsulimonadaceae</taxon>
        <taxon>Capsulimonas</taxon>
    </lineage>
</organism>
<dbReference type="InterPro" id="IPR029063">
    <property type="entry name" value="SAM-dependent_MTases_sf"/>
</dbReference>
<dbReference type="SUPFAM" id="SSF53335">
    <property type="entry name" value="S-adenosyl-L-methionine-dependent methyltransferases"/>
    <property type="match status" value="1"/>
</dbReference>
<evidence type="ECO:0000313" key="1">
    <source>
        <dbReference type="EMBL" id="BDI28944.1"/>
    </source>
</evidence>
<dbReference type="Proteomes" id="UP000287394">
    <property type="component" value="Chromosome"/>
</dbReference>
<reference evidence="1 2" key="1">
    <citation type="journal article" date="2019" name="Int. J. Syst. Evol. Microbiol.">
        <title>Capsulimonas corticalis gen. nov., sp. nov., an aerobic capsulated bacterium, of a novel bacterial order, Capsulimonadales ord. nov., of the class Armatimonadia of the phylum Armatimonadetes.</title>
        <authorList>
            <person name="Li J."/>
            <person name="Kudo C."/>
            <person name="Tonouchi A."/>
        </authorList>
    </citation>
    <scope>NUCLEOTIDE SEQUENCE [LARGE SCALE GENOMIC DNA]</scope>
    <source>
        <strain evidence="1 2">AX-7</strain>
    </source>
</reference>
<dbReference type="AlphaFoldDB" id="A0A402CUF4"/>
<evidence type="ECO:0000313" key="2">
    <source>
        <dbReference type="Proteomes" id="UP000287394"/>
    </source>
</evidence>
<name>A0A402CUF4_9BACT</name>
<keyword evidence="2" id="KW-1185">Reference proteome</keyword>
<proteinExistence type="predicted"/>
<dbReference type="EMBL" id="AP025739">
    <property type="protein sequence ID" value="BDI28944.1"/>
    <property type="molecule type" value="Genomic_DNA"/>
</dbReference>
<dbReference type="Gene3D" id="3.40.50.150">
    <property type="entry name" value="Vaccinia Virus protein VP39"/>
    <property type="match status" value="1"/>
</dbReference>
<dbReference type="Pfam" id="PF13649">
    <property type="entry name" value="Methyltransf_25"/>
    <property type="match status" value="1"/>
</dbReference>
<protein>
    <submittedName>
        <fullName evidence="1">Uncharacterized protein</fullName>
    </submittedName>
</protein>
<accession>A0A402CUF4</accession>